<keyword evidence="2" id="KW-1185">Reference proteome</keyword>
<accession>A0A183C8Q4</accession>
<evidence type="ECO:0000313" key="2">
    <source>
        <dbReference type="Proteomes" id="UP000050741"/>
    </source>
</evidence>
<evidence type="ECO:0000256" key="1">
    <source>
        <dbReference type="SAM" id="SignalP"/>
    </source>
</evidence>
<dbReference type="WBParaSite" id="GPLIN_000925000">
    <property type="protein sequence ID" value="GPLIN_000925000"/>
    <property type="gene ID" value="GPLIN_000925000"/>
</dbReference>
<reference evidence="2" key="1">
    <citation type="submission" date="2014-05" db="EMBL/GenBank/DDBJ databases">
        <title>The genome and life-stage specific transcriptomes of Globodera pallida elucidate key aspects of plant parasitism by a cyst nematode.</title>
        <authorList>
            <person name="Cotton J.A."/>
            <person name="Lilley C.J."/>
            <person name="Jones L.M."/>
            <person name="Kikuchi T."/>
            <person name="Reid A.J."/>
            <person name="Thorpe P."/>
            <person name="Tsai I.J."/>
            <person name="Beasley H."/>
            <person name="Blok V."/>
            <person name="Cock P.J.A."/>
            <person name="Van den Akker S.E."/>
            <person name="Holroyd N."/>
            <person name="Hunt M."/>
            <person name="Mantelin S."/>
            <person name="Naghra H."/>
            <person name="Pain A."/>
            <person name="Palomares-Rius J.E."/>
            <person name="Zarowiecki M."/>
            <person name="Berriman M."/>
            <person name="Jones J.T."/>
            <person name="Urwin P.E."/>
        </authorList>
    </citation>
    <scope>NUCLEOTIDE SEQUENCE [LARGE SCALE GENOMIC DNA]</scope>
    <source>
        <strain evidence="2">Lindley</strain>
    </source>
</reference>
<dbReference type="AlphaFoldDB" id="A0A183C8Q4"/>
<proteinExistence type="predicted"/>
<keyword evidence="1" id="KW-0732">Signal</keyword>
<feature type="chain" id="PRO_5008147229" evidence="1">
    <location>
        <begin position="17"/>
        <end position="94"/>
    </location>
</feature>
<organism evidence="2 3">
    <name type="scientific">Globodera pallida</name>
    <name type="common">Potato cyst nematode worm</name>
    <name type="synonym">Heterodera pallida</name>
    <dbReference type="NCBI Taxonomy" id="36090"/>
    <lineage>
        <taxon>Eukaryota</taxon>
        <taxon>Metazoa</taxon>
        <taxon>Ecdysozoa</taxon>
        <taxon>Nematoda</taxon>
        <taxon>Chromadorea</taxon>
        <taxon>Rhabditida</taxon>
        <taxon>Tylenchina</taxon>
        <taxon>Tylenchomorpha</taxon>
        <taxon>Tylenchoidea</taxon>
        <taxon>Heteroderidae</taxon>
        <taxon>Heteroderinae</taxon>
        <taxon>Globodera</taxon>
    </lineage>
</organism>
<name>A0A183C8Q4_GLOPA</name>
<reference evidence="3" key="2">
    <citation type="submission" date="2016-06" db="UniProtKB">
        <authorList>
            <consortium name="WormBaseParasite"/>
        </authorList>
    </citation>
    <scope>IDENTIFICATION</scope>
</reference>
<feature type="signal peptide" evidence="1">
    <location>
        <begin position="1"/>
        <end position="16"/>
    </location>
</feature>
<dbReference type="Proteomes" id="UP000050741">
    <property type="component" value="Unassembled WGS sequence"/>
</dbReference>
<evidence type="ECO:0000313" key="3">
    <source>
        <dbReference type="WBParaSite" id="GPLIN_000925000"/>
    </source>
</evidence>
<protein>
    <submittedName>
        <fullName evidence="3">Uncharacterized protein</fullName>
    </submittedName>
</protein>
<sequence>MLFLSTLFFGLAFVSGKVEINSQNRENFVLSTTGDDEFFAEFKELLKSGKATEKALIDWALITGCEIVGGGLHINSKYGGIDFKKLDKMTNHLH</sequence>